<dbReference type="FunFam" id="3.30.420.10:FF:000002">
    <property type="entry name" value="Crossover junction endodeoxyribonuclease RuvC"/>
    <property type="match status" value="1"/>
</dbReference>
<dbReference type="InterPro" id="IPR012337">
    <property type="entry name" value="RNaseH-like_sf"/>
</dbReference>
<feature type="binding site" evidence="13">
    <location>
        <position position="67"/>
    </location>
    <ligand>
        <name>Mg(2+)</name>
        <dbReference type="ChEBI" id="CHEBI:18420"/>
        <label>2</label>
    </ligand>
</feature>
<dbReference type="CDD" id="cd16962">
    <property type="entry name" value="RuvC"/>
    <property type="match status" value="1"/>
</dbReference>
<dbReference type="InterPro" id="IPR036397">
    <property type="entry name" value="RNaseH_sf"/>
</dbReference>
<feature type="active site" evidence="13">
    <location>
        <position position="140"/>
    </location>
</feature>
<gene>
    <name evidence="13" type="primary">ruvC</name>
    <name evidence="15" type="ORF">A3A63_00365</name>
</gene>
<keyword evidence="11 13" id="KW-0234">DNA repair</keyword>
<dbReference type="Pfam" id="PF02075">
    <property type="entry name" value="RuvC"/>
    <property type="match status" value="1"/>
</dbReference>
<keyword evidence="2 13" id="KW-0963">Cytoplasm</keyword>
<evidence type="ECO:0000256" key="7">
    <source>
        <dbReference type="ARBA" id="ARBA00022801"/>
    </source>
</evidence>
<comment type="cofactor">
    <cofactor evidence="13">
        <name>Mg(2+)</name>
        <dbReference type="ChEBI" id="CHEBI:18420"/>
    </cofactor>
    <text evidence="13">Binds 2 Mg(2+) ion per subunit.</text>
</comment>
<dbReference type="SUPFAM" id="SSF53098">
    <property type="entry name" value="Ribonuclease H-like"/>
    <property type="match status" value="1"/>
</dbReference>
<dbReference type="GO" id="GO:0006281">
    <property type="term" value="P:DNA repair"/>
    <property type="evidence" value="ECO:0007669"/>
    <property type="project" value="UniProtKB-UniRule"/>
</dbReference>
<evidence type="ECO:0000256" key="8">
    <source>
        <dbReference type="ARBA" id="ARBA00022842"/>
    </source>
</evidence>
<comment type="similarity">
    <text evidence="1 13">Belongs to the RuvC family.</text>
</comment>
<dbReference type="GO" id="GO:0048476">
    <property type="term" value="C:Holliday junction resolvase complex"/>
    <property type="evidence" value="ECO:0007669"/>
    <property type="project" value="UniProtKB-UniRule"/>
</dbReference>
<keyword evidence="10 13" id="KW-0233">DNA recombination</keyword>
<dbReference type="HAMAP" id="MF_00034">
    <property type="entry name" value="RuvC"/>
    <property type="match status" value="1"/>
</dbReference>
<protein>
    <recommendedName>
        <fullName evidence="13 14">Crossover junction endodeoxyribonuclease RuvC</fullName>
        <ecNumber evidence="13 14">3.1.21.10</ecNumber>
    </recommendedName>
    <alternativeName>
        <fullName evidence="13">Holliday junction nuclease RuvC</fullName>
    </alternativeName>
    <alternativeName>
        <fullName evidence="13">Holliday junction resolvase RuvC</fullName>
    </alternativeName>
</protein>
<dbReference type="EC" id="3.1.21.10" evidence="13 14"/>
<dbReference type="GO" id="GO:0003677">
    <property type="term" value="F:DNA binding"/>
    <property type="evidence" value="ECO:0007669"/>
    <property type="project" value="UniProtKB-KW"/>
</dbReference>
<reference evidence="15 16" key="1">
    <citation type="journal article" date="2016" name="Nat. Commun.">
        <title>Thousands of microbial genomes shed light on interconnected biogeochemical processes in an aquifer system.</title>
        <authorList>
            <person name="Anantharaman K."/>
            <person name="Brown C.T."/>
            <person name="Hug L.A."/>
            <person name="Sharon I."/>
            <person name="Castelle C.J."/>
            <person name="Probst A.J."/>
            <person name="Thomas B.C."/>
            <person name="Singh A."/>
            <person name="Wilkins M.J."/>
            <person name="Karaoz U."/>
            <person name="Brodie E.L."/>
            <person name="Williams K.H."/>
            <person name="Hubbard S.S."/>
            <person name="Banfield J.F."/>
        </authorList>
    </citation>
    <scope>NUCLEOTIDE SEQUENCE [LARGE SCALE GENOMIC DNA]</scope>
</reference>
<dbReference type="EMBL" id="MFJX01000004">
    <property type="protein sequence ID" value="OGG31571.1"/>
    <property type="molecule type" value="Genomic_DNA"/>
</dbReference>
<evidence type="ECO:0000313" key="15">
    <source>
        <dbReference type="EMBL" id="OGG31571.1"/>
    </source>
</evidence>
<dbReference type="GO" id="GO:0006310">
    <property type="term" value="P:DNA recombination"/>
    <property type="evidence" value="ECO:0007669"/>
    <property type="project" value="UniProtKB-UniRule"/>
</dbReference>
<comment type="catalytic activity">
    <reaction evidence="12 13">
        <text>Endonucleolytic cleavage at a junction such as a reciprocal single-stranded crossover between two homologous DNA duplexes (Holliday junction).</text>
        <dbReference type="EC" id="3.1.21.10"/>
    </reaction>
</comment>
<feature type="binding site" evidence="13">
    <location>
        <position position="140"/>
    </location>
    <ligand>
        <name>Mg(2+)</name>
        <dbReference type="ChEBI" id="CHEBI:18420"/>
        <label>1</label>
    </ligand>
</feature>
<dbReference type="InterPro" id="IPR020563">
    <property type="entry name" value="X-over_junc_endoDNase_Mg_BS"/>
</dbReference>
<comment type="subunit">
    <text evidence="13">Homodimer which binds Holliday junction (HJ) DNA. The HJ becomes 2-fold symmetrical on binding to RuvC with unstacked arms; it has a different conformation from HJ DNA in complex with RuvA. In the full resolvosome a probable DNA-RuvA(4)-RuvB(12)-RuvC(2) complex forms which resolves the HJ.</text>
</comment>
<comment type="subcellular location">
    <subcellularLocation>
        <location evidence="13">Cytoplasm</location>
    </subcellularLocation>
</comment>
<sequence>MIIMGVDPGIARVGWSIIKRLGPELKPIAYGCIETDKGKNAETRLNEIYDAITHVLVTHHPVSMAVEDLFFSTNVKTAIGVGQSRGVVLLAASKTHTPVVSYSPLAVKRAITGDGNADKKQVSRMVKLILHLTVAPSLDDTADALAIAMTHAYSYKVKQQFL</sequence>
<feature type="binding site" evidence="13">
    <location>
        <position position="7"/>
    </location>
    <ligand>
        <name>Mg(2+)</name>
        <dbReference type="ChEBI" id="CHEBI:18420"/>
        <label>1</label>
    </ligand>
</feature>
<comment type="function">
    <text evidence="13">The RuvA-RuvB-RuvC complex processes Holliday junction (HJ) DNA during genetic recombination and DNA repair. Endonuclease that resolves HJ intermediates. Cleaves cruciform DNA by making single-stranded nicks across the HJ at symmetrical positions within the homologous arms, yielding a 5'-phosphate and a 3'-hydroxyl group; requires a central core of homology in the junction. The consensus cleavage sequence is 5'-(A/T)TT(C/G)-3'. Cleavage occurs on the 3'-side of the TT dinucleotide at the point of strand exchange. HJ branch migration catalyzed by RuvA-RuvB allows RuvC to scan DNA until it finds its consensus sequence, where it cleaves and resolves the cruciform DNA.</text>
</comment>
<dbReference type="Gene3D" id="3.30.420.10">
    <property type="entry name" value="Ribonuclease H-like superfamily/Ribonuclease H"/>
    <property type="match status" value="1"/>
</dbReference>
<evidence type="ECO:0000256" key="5">
    <source>
        <dbReference type="ARBA" id="ARBA00022759"/>
    </source>
</evidence>
<dbReference type="GO" id="GO:0008821">
    <property type="term" value="F:crossover junction DNA endonuclease activity"/>
    <property type="evidence" value="ECO:0007669"/>
    <property type="project" value="UniProtKB-UniRule"/>
</dbReference>
<keyword evidence="4 13" id="KW-0479">Metal-binding</keyword>
<dbReference type="PANTHER" id="PTHR30194:SF3">
    <property type="entry name" value="CROSSOVER JUNCTION ENDODEOXYRIBONUCLEASE RUVC"/>
    <property type="match status" value="1"/>
</dbReference>
<feature type="active site" evidence="13">
    <location>
        <position position="7"/>
    </location>
</feature>
<evidence type="ECO:0000256" key="9">
    <source>
        <dbReference type="ARBA" id="ARBA00023125"/>
    </source>
</evidence>
<keyword evidence="6 13" id="KW-0227">DNA damage</keyword>
<evidence type="ECO:0000313" key="16">
    <source>
        <dbReference type="Proteomes" id="UP000176450"/>
    </source>
</evidence>
<dbReference type="PRINTS" id="PR00696">
    <property type="entry name" value="RSOLVASERUVC"/>
</dbReference>
<evidence type="ECO:0000256" key="11">
    <source>
        <dbReference type="ARBA" id="ARBA00023204"/>
    </source>
</evidence>
<dbReference type="PANTHER" id="PTHR30194">
    <property type="entry name" value="CROSSOVER JUNCTION ENDODEOXYRIBONUCLEASE RUVC"/>
    <property type="match status" value="1"/>
</dbReference>
<evidence type="ECO:0000256" key="13">
    <source>
        <dbReference type="HAMAP-Rule" id="MF_00034"/>
    </source>
</evidence>
<dbReference type="InterPro" id="IPR002176">
    <property type="entry name" value="X-over_junc_endoDNase_RuvC"/>
</dbReference>
<dbReference type="AlphaFoldDB" id="A0A1F6B3S7"/>
<keyword evidence="5 13" id="KW-0255">Endonuclease</keyword>
<dbReference type="GO" id="GO:0005737">
    <property type="term" value="C:cytoplasm"/>
    <property type="evidence" value="ECO:0007669"/>
    <property type="project" value="UniProtKB-SubCell"/>
</dbReference>
<evidence type="ECO:0000256" key="2">
    <source>
        <dbReference type="ARBA" id="ARBA00022490"/>
    </source>
</evidence>
<feature type="active site" evidence="13">
    <location>
        <position position="67"/>
    </location>
</feature>
<dbReference type="NCBIfam" id="NF000711">
    <property type="entry name" value="PRK00039.2-1"/>
    <property type="match status" value="1"/>
</dbReference>
<evidence type="ECO:0000256" key="4">
    <source>
        <dbReference type="ARBA" id="ARBA00022723"/>
    </source>
</evidence>
<keyword evidence="7 13" id="KW-0378">Hydrolase</keyword>
<dbReference type="NCBIfam" id="TIGR00228">
    <property type="entry name" value="ruvC"/>
    <property type="match status" value="1"/>
</dbReference>
<evidence type="ECO:0000256" key="1">
    <source>
        <dbReference type="ARBA" id="ARBA00009518"/>
    </source>
</evidence>
<keyword evidence="9 13" id="KW-0238">DNA-binding</keyword>
<comment type="caution">
    <text evidence="15">The sequence shown here is derived from an EMBL/GenBank/DDBJ whole genome shotgun (WGS) entry which is preliminary data.</text>
</comment>
<proteinExistence type="inferred from homology"/>
<evidence type="ECO:0000256" key="12">
    <source>
        <dbReference type="ARBA" id="ARBA00029354"/>
    </source>
</evidence>
<evidence type="ECO:0000256" key="10">
    <source>
        <dbReference type="ARBA" id="ARBA00023172"/>
    </source>
</evidence>
<keyword evidence="3 13" id="KW-0540">Nuclease</keyword>
<dbReference type="GO" id="GO:0000287">
    <property type="term" value="F:magnesium ion binding"/>
    <property type="evidence" value="ECO:0007669"/>
    <property type="project" value="UniProtKB-UniRule"/>
</dbReference>
<name>A0A1F6B3S7_9BACT</name>
<accession>A0A1F6B3S7</accession>
<dbReference type="Proteomes" id="UP000176450">
    <property type="component" value="Unassembled WGS sequence"/>
</dbReference>
<evidence type="ECO:0000256" key="3">
    <source>
        <dbReference type="ARBA" id="ARBA00022722"/>
    </source>
</evidence>
<evidence type="ECO:0000256" key="6">
    <source>
        <dbReference type="ARBA" id="ARBA00022763"/>
    </source>
</evidence>
<keyword evidence="8 13" id="KW-0460">Magnesium</keyword>
<organism evidence="15 16">
    <name type="scientific">Candidatus Gottesmanbacteria bacterium RIFCSPLOWO2_01_FULL_46_9</name>
    <dbReference type="NCBI Taxonomy" id="1798394"/>
    <lineage>
        <taxon>Bacteria</taxon>
        <taxon>Candidatus Gottesmaniibacteriota</taxon>
    </lineage>
</organism>
<dbReference type="PROSITE" id="PS01321">
    <property type="entry name" value="RUVC"/>
    <property type="match status" value="1"/>
</dbReference>
<evidence type="ECO:0000256" key="14">
    <source>
        <dbReference type="NCBIfam" id="TIGR00228"/>
    </source>
</evidence>